<feature type="transmembrane region" description="Helical" evidence="11">
    <location>
        <begin position="6"/>
        <end position="27"/>
    </location>
</feature>
<keyword evidence="7" id="KW-0653">Protein transport</keyword>
<name>A0A3T0N9M0_9RHOB</name>
<dbReference type="InterPro" id="IPR005628">
    <property type="entry name" value="GspK"/>
</dbReference>
<dbReference type="Proteomes" id="UP000283063">
    <property type="component" value="Plasmid pW43A"/>
</dbReference>
<dbReference type="EMBL" id="CP033220">
    <property type="protein sequence ID" value="AZV80662.1"/>
    <property type="molecule type" value="Genomic_DNA"/>
</dbReference>
<feature type="domain" description="T2SS protein K first SAM-like" evidence="13">
    <location>
        <begin position="98"/>
        <end position="191"/>
    </location>
</feature>
<dbReference type="OrthoDB" id="7860673at2"/>
<gene>
    <name evidence="14" type="ORF">EBB79_22160</name>
</gene>
<dbReference type="SUPFAM" id="SSF54523">
    <property type="entry name" value="Pili subunits"/>
    <property type="match status" value="1"/>
</dbReference>
<proteinExistence type="inferred from homology"/>
<dbReference type="GO" id="GO:0009306">
    <property type="term" value="P:protein secretion"/>
    <property type="evidence" value="ECO:0007669"/>
    <property type="project" value="InterPro"/>
</dbReference>
<comment type="similarity">
    <text evidence="2 10">Belongs to the GSP K family.</text>
</comment>
<feature type="domain" description="T2SS protein K second SAM-like" evidence="12">
    <location>
        <begin position="196"/>
        <end position="244"/>
    </location>
</feature>
<comment type="subcellular location">
    <subcellularLocation>
        <location evidence="1 10">Cell inner membrane</location>
    </subcellularLocation>
</comment>
<keyword evidence="15" id="KW-1185">Reference proteome</keyword>
<dbReference type="PANTHER" id="PTHR38831">
    <property type="entry name" value="TYPE II SECRETION SYSTEM PROTEIN K"/>
    <property type="match status" value="1"/>
</dbReference>
<dbReference type="InterPro" id="IPR049179">
    <property type="entry name" value="T2SSK_SAM-like_2nd"/>
</dbReference>
<evidence type="ECO:0000256" key="8">
    <source>
        <dbReference type="ARBA" id="ARBA00022989"/>
    </source>
</evidence>
<evidence type="ECO:0000256" key="1">
    <source>
        <dbReference type="ARBA" id="ARBA00004533"/>
    </source>
</evidence>
<evidence type="ECO:0000259" key="13">
    <source>
        <dbReference type="Pfam" id="PF21687"/>
    </source>
</evidence>
<reference evidence="14 15" key="1">
    <citation type="submission" date="2018-10" db="EMBL/GenBank/DDBJ databases">
        <title>Parasedimentitalea marina sp. nov., a psychrophilic bacterium isolated from deep seawater of the New Britain Trench.</title>
        <authorList>
            <person name="Cao J."/>
        </authorList>
    </citation>
    <scope>NUCLEOTIDE SEQUENCE [LARGE SCALE GENOMIC DNA]</scope>
    <source>
        <strain evidence="14 15">W43</strain>
        <plasmid evidence="14 15">pW43A</plasmid>
    </source>
</reference>
<evidence type="ECO:0000256" key="2">
    <source>
        <dbReference type="ARBA" id="ARBA00007246"/>
    </source>
</evidence>
<evidence type="ECO:0000256" key="5">
    <source>
        <dbReference type="ARBA" id="ARBA00022519"/>
    </source>
</evidence>
<keyword evidence="14" id="KW-0614">Plasmid</keyword>
<evidence type="ECO:0000256" key="4">
    <source>
        <dbReference type="ARBA" id="ARBA00022475"/>
    </source>
</evidence>
<dbReference type="PANTHER" id="PTHR38831:SF1">
    <property type="entry name" value="TYPE II SECRETION SYSTEM PROTEIN K-RELATED"/>
    <property type="match status" value="1"/>
</dbReference>
<keyword evidence="6 11" id="KW-0812">Transmembrane</keyword>
<accession>A0A3T0N9M0</accession>
<dbReference type="AlphaFoldDB" id="A0A3T0N9M0"/>
<protein>
    <recommendedName>
        <fullName evidence="10">Type II secretion system protein K</fullName>
    </recommendedName>
</protein>
<keyword evidence="8 11" id="KW-1133">Transmembrane helix</keyword>
<keyword evidence="9 10" id="KW-0472">Membrane</keyword>
<dbReference type="InterPro" id="IPR038072">
    <property type="entry name" value="GspK_central_sf"/>
</dbReference>
<keyword evidence="3 10" id="KW-0813">Transport</keyword>
<keyword evidence="5 10" id="KW-0997">Cell inner membrane</keyword>
<evidence type="ECO:0000313" key="15">
    <source>
        <dbReference type="Proteomes" id="UP000283063"/>
    </source>
</evidence>
<dbReference type="Pfam" id="PF03934">
    <property type="entry name" value="T2SSK"/>
    <property type="match status" value="1"/>
</dbReference>
<dbReference type="SUPFAM" id="SSF158544">
    <property type="entry name" value="GspK insert domain-like"/>
    <property type="match status" value="1"/>
</dbReference>
<dbReference type="Gene3D" id="1.10.40.60">
    <property type="entry name" value="EpsJ-like"/>
    <property type="match status" value="2"/>
</dbReference>
<dbReference type="KEGG" id="sedi:EBB79_22160"/>
<evidence type="ECO:0000259" key="12">
    <source>
        <dbReference type="Pfam" id="PF03934"/>
    </source>
</evidence>
<dbReference type="Pfam" id="PF21687">
    <property type="entry name" value="T2SSK_1st"/>
    <property type="match status" value="1"/>
</dbReference>
<dbReference type="InterPro" id="IPR049031">
    <property type="entry name" value="T2SSK_SAM-like_1st"/>
</dbReference>
<geneLocation type="plasmid" evidence="14 15">
    <name>pW43A</name>
</geneLocation>
<evidence type="ECO:0000256" key="7">
    <source>
        <dbReference type="ARBA" id="ARBA00022927"/>
    </source>
</evidence>
<evidence type="ECO:0000256" key="6">
    <source>
        <dbReference type="ARBA" id="ARBA00022692"/>
    </source>
</evidence>
<organism evidence="14 15">
    <name type="scientific">Parasedimentitalea marina</name>
    <dbReference type="NCBI Taxonomy" id="2483033"/>
    <lineage>
        <taxon>Bacteria</taxon>
        <taxon>Pseudomonadati</taxon>
        <taxon>Pseudomonadota</taxon>
        <taxon>Alphaproteobacteria</taxon>
        <taxon>Rhodobacterales</taxon>
        <taxon>Paracoccaceae</taxon>
        <taxon>Parasedimentitalea</taxon>
    </lineage>
</organism>
<dbReference type="Gene3D" id="3.30.1300.30">
    <property type="entry name" value="GSPII I/J protein-like"/>
    <property type="match status" value="1"/>
</dbReference>
<evidence type="ECO:0000313" key="14">
    <source>
        <dbReference type="EMBL" id="AZV80662.1"/>
    </source>
</evidence>
<evidence type="ECO:0000256" key="3">
    <source>
        <dbReference type="ARBA" id="ARBA00022448"/>
    </source>
</evidence>
<evidence type="ECO:0000256" key="9">
    <source>
        <dbReference type="ARBA" id="ARBA00023136"/>
    </source>
</evidence>
<keyword evidence="4 10" id="KW-1003">Cell membrane</keyword>
<dbReference type="PIRSF" id="PIRSF002786">
    <property type="entry name" value="XcpX"/>
    <property type="match status" value="1"/>
</dbReference>
<sequence length="309" mass="33515">MSPDRGFVLINALILVAALSAVAVFLLTRSEIGRARLQAGQDADQLAMGLDAFDAFAMAQLTADTNSIDHLGESWAKPLPVLPLARGSVSGQITGLQGRFNVNWLADPEHIIAHQAFDRLLTRLAIPARTGAAIRSFLRPGGPENQGPWIRLDPPLDPVGGAILSLEQLRAIPQLSDRSFQRLSPFLAALPGDSALNVNTASKEVLAAFLPHLPPAVLIRLLSTRQRQPFDSSAAFLSAVGIEEDTEETDDPTDSAPQLSPDLFAVSSNWFRAEATTTLGDRKAQRVTIFQRKGLPRRITIAWRRSAWP</sequence>
<dbReference type="RefSeq" id="WP_127751171.1">
    <property type="nucleotide sequence ID" value="NZ_CP033220.1"/>
</dbReference>
<dbReference type="NCBIfam" id="NF037980">
    <property type="entry name" value="T2SS_GspK"/>
    <property type="match status" value="1"/>
</dbReference>
<dbReference type="InterPro" id="IPR045584">
    <property type="entry name" value="Pilin-like"/>
</dbReference>
<evidence type="ECO:0000256" key="10">
    <source>
        <dbReference type="PIRNR" id="PIRNR002786"/>
    </source>
</evidence>
<evidence type="ECO:0000256" key="11">
    <source>
        <dbReference type="SAM" id="Phobius"/>
    </source>
</evidence>
<dbReference type="GO" id="GO:0005886">
    <property type="term" value="C:plasma membrane"/>
    <property type="evidence" value="ECO:0007669"/>
    <property type="project" value="UniProtKB-SubCell"/>
</dbReference>